<evidence type="ECO:0000313" key="2">
    <source>
        <dbReference type="Proteomes" id="UP001211005"/>
    </source>
</evidence>
<gene>
    <name evidence="1" type="ORF">O3303_19360</name>
</gene>
<keyword evidence="2" id="KW-1185">Reference proteome</keyword>
<accession>A0ABY7LNF8</accession>
<sequence length="94" mass="10567">MTPKRTRRRYTAEFKAEVALAALTERQPLAELAAHYQLAVAQITRWKLQLRQHSSQVFAEAPASTAPAPDVEPLYAAIGRLQMENALLKKTLPR</sequence>
<evidence type="ECO:0000313" key="1">
    <source>
        <dbReference type="EMBL" id="WBA41953.1"/>
    </source>
</evidence>
<proteinExistence type="predicted"/>
<protein>
    <submittedName>
        <fullName evidence="1">Transposase</fullName>
    </submittedName>
</protein>
<dbReference type="EMBL" id="CP114767">
    <property type="protein sequence ID" value="WBA41953.1"/>
    <property type="molecule type" value="Genomic_DNA"/>
</dbReference>
<dbReference type="Pfam" id="PF01527">
    <property type="entry name" value="HTH_Tnp_1"/>
    <property type="match status" value="1"/>
</dbReference>
<dbReference type="Gene3D" id="1.10.10.10">
    <property type="entry name" value="Winged helix-like DNA-binding domain superfamily/Winged helix DNA-binding domain"/>
    <property type="match status" value="1"/>
</dbReference>
<organism evidence="1 2">
    <name type="scientific">Hymenobacter canadensis</name>
    <dbReference type="NCBI Taxonomy" id="2999067"/>
    <lineage>
        <taxon>Bacteria</taxon>
        <taxon>Pseudomonadati</taxon>
        <taxon>Bacteroidota</taxon>
        <taxon>Cytophagia</taxon>
        <taxon>Cytophagales</taxon>
        <taxon>Hymenobacteraceae</taxon>
        <taxon>Hymenobacter</taxon>
    </lineage>
</organism>
<name>A0ABY7LNF8_9BACT</name>
<dbReference type="InterPro" id="IPR036388">
    <property type="entry name" value="WH-like_DNA-bd_sf"/>
</dbReference>
<dbReference type="InterPro" id="IPR002514">
    <property type="entry name" value="Transposase_8"/>
</dbReference>
<dbReference type="RefSeq" id="WP_269560011.1">
    <property type="nucleotide sequence ID" value="NZ_CP114767.1"/>
</dbReference>
<reference evidence="1 2" key="1">
    <citation type="submission" date="2022-12" db="EMBL/GenBank/DDBJ databases">
        <title>Hymenobacter canadensis sp. nov. isolated from lake water of the Cambridge Bay, Canada.</title>
        <authorList>
            <person name="Kim W.H."/>
            <person name="Lee Y.M."/>
        </authorList>
    </citation>
    <scope>NUCLEOTIDE SEQUENCE [LARGE SCALE GENOMIC DNA]</scope>
    <source>
        <strain evidence="1 2">PAMC 29467</strain>
    </source>
</reference>
<dbReference type="InterPro" id="IPR010921">
    <property type="entry name" value="Trp_repressor/repl_initiator"/>
</dbReference>
<dbReference type="Proteomes" id="UP001211005">
    <property type="component" value="Chromosome"/>
</dbReference>
<dbReference type="SUPFAM" id="SSF48295">
    <property type="entry name" value="TrpR-like"/>
    <property type="match status" value="1"/>
</dbReference>